<dbReference type="InterPro" id="IPR036188">
    <property type="entry name" value="FAD/NAD-bd_sf"/>
</dbReference>
<dbReference type="Gene3D" id="3.50.50.60">
    <property type="entry name" value="FAD/NAD(P)-binding domain"/>
    <property type="match status" value="1"/>
</dbReference>
<dbReference type="PANTHER" id="PTHR43429">
    <property type="entry name" value="PYRIDINE NUCLEOTIDE-DISULFIDE OXIDOREDUCTASE DOMAIN-CONTAINING"/>
    <property type="match status" value="1"/>
</dbReference>
<protein>
    <submittedName>
        <fullName evidence="4">Pyridine nucleotide-disulfide oxidoreductase domain-containing protein 1</fullName>
    </submittedName>
</protein>
<evidence type="ECO:0000313" key="5">
    <source>
        <dbReference type="Proteomes" id="UP001476798"/>
    </source>
</evidence>
<evidence type="ECO:0000256" key="2">
    <source>
        <dbReference type="ARBA" id="ARBA00022630"/>
    </source>
</evidence>
<name>A0ABV0PYE2_9TELE</name>
<evidence type="ECO:0000256" key="3">
    <source>
        <dbReference type="ARBA" id="ARBA00022827"/>
    </source>
</evidence>
<dbReference type="EMBL" id="JAHRIO010091157">
    <property type="protein sequence ID" value="MEQ2188514.1"/>
    <property type="molecule type" value="Genomic_DNA"/>
</dbReference>
<dbReference type="Proteomes" id="UP001476798">
    <property type="component" value="Unassembled WGS sequence"/>
</dbReference>
<keyword evidence="3" id="KW-0274">FAD</keyword>
<sequence>MRTLEPDVYAAGDVCTACWERSPLWQQMRLWTQARQMGWYAGRCMAADILSESIELDFCFELFSQVTKFFNYKVVLLGKFNAQGLGSDHELLVRCTKGQEYVKVNNTVKNINVIILLSSLVDSSCICSLSYR</sequence>
<reference evidence="4 5" key="1">
    <citation type="submission" date="2021-06" db="EMBL/GenBank/DDBJ databases">
        <authorList>
            <person name="Palmer J.M."/>
        </authorList>
    </citation>
    <scope>NUCLEOTIDE SEQUENCE [LARGE SCALE GENOMIC DNA]</scope>
    <source>
        <strain evidence="4 5">GA_2019</strain>
        <tissue evidence="4">Muscle</tissue>
    </source>
</reference>
<dbReference type="PANTHER" id="PTHR43429:SF2">
    <property type="entry name" value="PYRIDINE NUCLEOTIDE-DISULFIDE OXIDOREDUCTASE DOMAIN-CONTAINING PROTEIN 1"/>
    <property type="match status" value="1"/>
</dbReference>
<keyword evidence="5" id="KW-1185">Reference proteome</keyword>
<gene>
    <name evidence="4" type="primary">PYROXD1</name>
    <name evidence="4" type="ORF">GOODEAATRI_015881</name>
</gene>
<accession>A0ABV0PYE2</accession>
<proteinExistence type="predicted"/>
<comment type="caution">
    <text evidence="4">The sequence shown here is derived from an EMBL/GenBank/DDBJ whole genome shotgun (WGS) entry which is preliminary data.</text>
</comment>
<comment type="cofactor">
    <cofactor evidence="1">
        <name>FAD</name>
        <dbReference type="ChEBI" id="CHEBI:57692"/>
    </cofactor>
</comment>
<organism evidence="4 5">
    <name type="scientific">Goodea atripinnis</name>
    <dbReference type="NCBI Taxonomy" id="208336"/>
    <lineage>
        <taxon>Eukaryota</taxon>
        <taxon>Metazoa</taxon>
        <taxon>Chordata</taxon>
        <taxon>Craniata</taxon>
        <taxon>Vertebrata</taxon>
        <taxon>Euteleostomi</taxon>
        <taxon>Actinopterygii</taxon>
        <taxon>Neopterygii</taxon>
        <taxon>Teleostei</taxon>
        <taxon>Neoteleostei</taxon>
        <taxon>Acanthomorphata</taxon>
        <taxon>Ovalentaria</taxon>
        <taxon>Atherinomorphae</taxon>
        <taxon>Cyprinodontiformes</taxon>
        <taxon>Goodeidae</taxon>
        <taxon>Goodea</taxon>
    </lineage>
</organism>
<evidence type="ECO:0000256" key="1">
    <source>
        <dbReference type="ARBA" id="ARBA00001974"/>
    </source>
</evidence>
<dbReference type="SUPFAM" id="SSF51905">
    <property type="entry name" value="FAD/NAD(P)-binding domain"/>
    <property type="match status" value="1"/>
</dbReference>
<evidence type="ECO:0000313" key="4">
    <source>
        <dbReference type="EMBL" id="MEQ2188514.1"/>
    </source>
</evidence>
<dbReference type="InterPro" id="IPR050260">
    <property type="entry name" value="FAD-bd_OxRdtase"/>
</dbReference>
<keyword evidence="2" id="KW-0285">Flavoprotein</keyword>